<evidence type="ECO:0000259" key="11">
    <source>
        <dbReference type="PROSITE" id="PS50109"/>
    </source>
</evidence>
<dbReference type="EC" id="2.7.13.3" evidence="3"/>
<dbReference type="InterPro" id="IPR050351">
    <property type="entry name" value="BphY/WalK/GraS-like"/>
</dbReference>
<dbReference type="Pfam" id="PF02518">
    <property type="entry name" value="HATPase_c"/>
    <property type="match status" value="1"/>
</dbReference>
<dbReference type="PROSITE" id="PS50885">
    <property type="entry name" value="HAMP"/>
    <property type="match status" value="1"/>
</dbReference>
<dbReference type="InParanoid" id="Q01RV7"/>
<evidence type="ECO:0000256" key="2">
    <source>
        <dbReference type="ARBA" id="ARBA00004370"/>
    </source>
</evidence>
<dbReference type="STRING" id="234267.Acid_6692"/>
<dbReference type="SMART" id="SM00387">
    <property type="entry name" value="HATPase_c"/>
    <property type="match status" value="1"/>
</dbReference>
<dbReference type="Gene3D" id="6.10.340.10">
    <property type="match status" value="1"/>
</dbReference>
<dbReference type="InterPro" id="IPR004358">
    <property type="entry name" value="Sig_transdc_His_kin-like_C"/>
</dbReference>
<dbReference type="EMBL" id="CP000473">
    <property type="protein sequence ID" value="ABJ87613.1"/>
    <property type="molecule type" value="Genomic_DNA"/>
</dbReference>
<dbReference type="SUPFAM" id="SSF47384">
    <property type="entry name" value="Homodimeric domain of signal transducing histidine kinase"/>
    <property type="match status" value="1"/>
</dbReference>
<evidence type="ECO:0000256" key="6">
    <source>
        <dbReference type="ARBA" id="ARBA00022741"/>
    </source>
</evidence>
<keyword evidence="10" id="KW-0812">Transmembrane</keyword>
<feature type="domain" description="HAMP" evidence="12">
    <location>
        <begin position="302"/>
        <end position="354"/>
    </location>
</feature>
<name>Q01RV7_SOLUE</name>
<sequence precursor="true">MRSRFSRLSLLTKIMLSTSVAITLLFAITGEIVLRNITKTMFDSLEAEVHESFHAYDSLWQSRTQLLNSVSLVVASMSDVRGAFSTGDQATIRDSAGELWSRISDSAGLFLVTDPRGKVIASLGGVTVPSLRKNLDLVVQAEAGFPKQASGFFLQEGELYHLSVTPVYVQSGRGQDLLNVLVAGEKVDALTAQRLKDATNSEFLFITPGSVIASTLNPRATSAVVADLVKKGVSQTVSDGVVEYAQFETPLLDIVGNSVGKICILRSFEGPQRRIASVTNNIIMLWMGAILAGFALTYVLARRIVEPVEQLDRAAAEVARQNYEIEVPVESEDEMGRLARTFNTMCASIRQAREDLIRQERISTIGRLSGSIVHDLRNPLAAIYGGAEMLVDTELPPLHVKRLAGNIYRASRKIQELLQDLLNVSRGKQSAPENCRLREVASAACDSLATAAEQQGIAISLEIPSEIEVPLERSRVERVFANLVGNALEAMQSGGEVHITAEMRDGAAVIHVEDTGPGIAPEIRTKLFQPFVSAGKRNGLGLGLALSRQTVIDHGGDMWVESHPGRGARFSFRLPGAHVAQAQSLQV</sequence>
<dbReference type="InterPro" id="IPR036890">
    <property type="entry name" value="HATPase_C_sf"/>
</dbReference>
<dbReference type="InterPro" id="IPR036097">
    <property type="entry name" value="HisK_dim/P_sf"/>
</dbReference>
<evidence type="ECO:0000256" key="10">
    <source>
        <dbReference type="SAM" id="Phobius"/>
    </source>
</evidence>
<dbReference type="Pfam" id="PF00672">
    <property type="entry name" value="HAMP"/>
    <property type="match status" value="1"/>
</dbReference>
<keyword evidence="8" id="KW-0067">ATP-binding</keyword>
<dbReference type="PANTHER" id="PTHR42878">
    <property type="entry name" value="TWO-COMPONENT HISTIDINE KINASE"/>
    <property type="match status" value="1"/>
</dbReference>
<dbReference type="GO" id="GO:0007234">
    <property type="term" value="P:osmosensory signaling via phosphorelay pathway"/>
    <property type="evidence" value="ECO:0007669"/>
    <property type="project" value="TreeGrafter"/>
</dbReference>
<dbReference type="HOGENOM" id="CLU_465241_0_0_0"/>
<dbReference type="PRINTS" id="PR00344">
    <property type="entry name" value="BCTRLSENSOR"/>
</dbReference>
<dbReference type="Gene3D" id="1.10.287.130">
    <property type="match status" value="1"/>
</dbReference>
<dbReference type="KEGG" id="sus:Acid_6692"/>
<organism evidence="13">
    <name type="scientific">Solibacter usitatus (strain Ellin6076)</name>
    <dbReference type="NCBI Taxonomy" id="234267"/>
    <lineage>
        <taxon>Bacteria</taxon>
        <taxon>Pseudomonadati</taxon>
        <taxon>Acidobacteriota</taxon>
        <taxon>Terriglobia</taxon>
        <taxon>Bryobacterales</taxon>
        <taxon>Solibacteraceae</taxon>
        <taxon>Candidatus Solibacter</taxon>
    </lineage>
</organism>
<dbReference type="PANTHER" id="PTHR42878:SF7">
    <property type="entry name" value="SENSOR HISTIDINE KINASE GLRK"/>
    <property type="match status" value="1"/>
</dbReference>
<feature type="transmembrane region" description="Helical" evidence="10">
    <location>
        <begin position="282"/>
        <end position="301"/>
    </location>
</feature>
<dbReference type="Pfam" id="PF00512">
    <property type="entry name" value="HisKA"/>
    <property type="match status" value="1"/>
</dbReference>
<dbReference type="eggNOG" id="COG4191">
    <property type="taxonomic scope" value="Bacteria"/>
</dbReference>
<evidence type="ECO:0000256" key="3">
    <source>
        <dbReference type="ARBA" id="ARBA00012438"/>
    </source>
</evidence>
<protein>
    <recommendedName>
        <fullName evidence="3">histidine kinase</fullName>
        <ecNumber evidence="3">2.7.13.3</ecNumber>
    </recommendedName>
</protein>
<dbReference type="SMART" id="SM00388">
    <property type="entry name" value="HisKA"/>
    <property type="match status" value="1"/>
</dbReference>
<keyword evidence="7 13" id="KW-0418">Kinase</keyword>
<keyword evidence="9" id="KW-0902">Two-component regulatory system</keyword>
<dbReference type="GO" id="GO:0000155">
    <property type="term" value="F:phosphorelay sensor kinase activity"/>
    <property type="evidence" value="ECO:0007669"/>
    <property type="project" value="InterPro"/>
</dbReference>
<evidence type="ECO:0000256" key="5">
    <source>
        <dbReference type="ARBA" id="ARBA00022679"/>
    </source>
</evidence>
<dbReference type="GO" id="GO:0016020">
    <property type="term" value="C:membrane"/>
    <property type="evidence" value="ECO:0007669"/>
    <property type="project" value="UniProtKB-SubCell"/>
</dbReference>
<dbReference type="PROSITE" id="PS50109">
    <property type="entry name" value="HIS_KIN"/>
    <property type="match status" value="1"/>
</dbReference>
<dbReference type="SMART" id="SM00304">
    <property type="entry name" value="HAMP"/>
    <property type="match status" value="1"/>
</dbReference>
<dbReference type="Pfam" id="PF14827">
    <property type="entry name" value="dCache_3"/>
    <property type="match status" value="1"/>
</dbReference>
<evidence type="ECO:0000256" key="1">
    <source>
        <dbReference type="ARBA" id="ARBA00000085"/>
    </source>
</evidence>
<dbReference type="SUPFAM" id="SSF158472">
    <property type="entry name" value="HAMP domain-like"/>
    <property type="match status" value="1"/>
</dbReference>
<keyword evidence="6" id="KW-0547">Nucleotide-binding</keyword>
<evidence type="ECO:0000256" key="4">
    <source>
        <dbReference type="ARBA" id="ARBA00022553"/>
    </source>
</evidence>
<proteinExistence type="predicted"/>
<keyword evidence="10" id="KW-1133">Transmembrane helix</keyword>
<dbReference type="GO" id="GO:0000156">
    <property type="term" value="F:phosphorelay response regulator activity"/>
    <property type="evidence" value="ECO:0007669"/>
    <property type="project" value="TreeGrafter"/>
</dbReference>
<dbReference type="InterPro" id="IPR005467">
    <property type="entry name" value="His_kinase_dom"/>
</dbReference>
<dbReference type="Gene3D" id="3.30.565.10">
    <property type="entry name" value="Histidine kinase-like ATPase, C-terminal domain"/>
    <property type="match status" value="1"/>
</dbReference>
<evidence type="ECO:0000259" key="12">
    <source>
        <dbReference type="PROSITE" id="PS50885"/>
    </source>
</evidence>
<evidence type="ECO:0000256" key="8">
    <source>
        <dbReference type="ARBA" id="ARBA00022840"/>
    </source>
</evidence>
<dbReference type="CDD" id="cd00075">
    <property type="entry name" value="HATPase"/>
    <property type="match status" value="1"/>
</dbReference>
<dbReference type="GO" id="GO:0030295">
    <property type="term" value="F:protein kinase activator activity"/>
    <property type="evidence" value="ECO:0007669"/>
    <property type="project" value="TreeGrafter"/>
</dbReference>
<dbReference type="InterPro" id="IPR003661">
    <property type="entry name" value="HisK_dim/P_dom"/>
</dbReference>
<dbReference type="GO" id="GO:0005524">
    <property type="term" value="F:ATP binding"/>
    <property type="evidence" value="ECO:0007669"/>
    <property type="project" value="UniProtKB-KW"/>
</dbReference>
<dbReference type="InterPro" id="IPR003660">
    <property type="entry name" value="HAMP_dom"/>
</dbReference>
<feature type="domain" description="Histidine kinase" evidence="11">
    <location>
        <begin position="371"/>
        <end position="578"/>
    </location>
</feature>
<dbReference type="AlphaFoldDB" id="Q01RV7"/>
<comment type="catalytic activity">
    <reaction evidence="1">
        <text>ATP + protein L-histidine = ADP + protein N-phospho-L-histidine.</text>
        <dbReference type="EC" id="2.7.13.3"/>
    </reaction>
</comment>
<comment type="subcellular location">
    <subcellularLocation>
        <location evidence="2">Membrane</location>
    </subcellularLocation>
</comment>
<gene>
    <name evidence="13" type="ordered locus">Acid_6692</name>
</gene>
<evidence type="ECO:0000313" key="13">
    <source>
        <dbReference type="EMBL" id="ABJ87613.1"/>
    </source>
</evidence>
<reference evidence="13" key="1">
    <citation type="submission" date="2006-10" db="EMBL/GenBank/DDBJ databases">
        <title>Complete sequence of Solibacter usitatus Ellin6076.</title>
        <authorList>
            <consortium name="US DOE Joint Genome Institute"/>
            <person name="Copeland A."/>
            <person name="Lucas S."/>
            <person name="Lapidus A."/>
            <person name="Barry K."/>
            <person name="Detter J.C."/>
            <person name="Glavina del Rio T."/>
            <person name="Hammon N."/>
            <person name="Israni S."/>
            <person name="Dalin E."/>
            <person name="Tice H."/>
            <person name="Pitluck S."/>
            <person name="Thompson L.S."/>
            <person name="Brettin T."/>
            <person name="Bruce D."/>
            <person name="Han C."/>
            <person name="Tapia R."/>
            <person name="Gilna P."/>
            <person name="Schmutz J."/>
            <person name="Larimer F."/>
            <person name="Land M."/>
            <person name="Hauser L."/>
            <person name="Kyrpides N."/>
            <person name="Mikhailova N."/>
            <person name="Janssen P.H."/>
            <person name="Kuske C.R."/>
            <person name="Richardson P."/>
        </authorList>
    </citation>
    <scope>NUCLEOTIDE SEQUENCE</scope>
    <source>
        <strain evidence="13">Ellin6076</strain>
    </source>
</reference>
<evidence type="ECO:0000256" key="9">
    <source>
        <dbReference type="ARBA" id="ARBA00023012"/>
    </source>
</evidence>
<dbReference type="CDD" id="cd06225">
    <property type="entry name" value="HAMP"/>
    <property type="match status" value="1"/>
</dbReference>
<dbReference type="SUPFAM" id="SSF55874">
    <property type="entry name" value="ATPase domain of HSP90 chaperone/DNA topoisomerase II/histidine kinase"/>
    <property type="match status" value="1"/>
</dbReference>
<dbReference type="InterPro" id="IPR003594">
    <property type="entry name" value="HATPase_dom"/>
</dbReference>
<dbReference type="InterPro" id="IPR029150">
    <property type="entry name" value="dCache_3"/>
</dbReference>
<keyword evidence="4" id="KW-0597">Phosphoprotein</keyword>
<keyword evidence="10" id="KW-0472">Membrane</keyword>
<evidence type="ECO:0000256" key="7">
    <source>
        <dbReference type="ARBA" id="ARBA00022777"/>
    </source>
</evidence>
<dbReference type="CDD" id="cd00082">
    <property type="entry name" value="HisKA"/>
    <property type="match status" value="1"/>
</dbReference>
<keyword evidence="5" id="KW-0808">Transferase</keyword>
<accession>Q01RV7</accession>
<dbReference type="OrthoDB" id="102628at2"/>